<dbReference type="Proteomes" id="UP001143910">
    <property type="component" value="Unassembled WGS sequence"/>
</dbReference>
<evidence type="ECO:0000313" key="1">
    <source>
        <dbReference type="EMBL" id="KAJ2980562.1"/>
    </source>
</evidence>
<accession>A0ACC1NMR3</accession>
<proteinExistence type="predicted"/>
<name>A0ACC1NMR3_9HYPO</name>
<keyword evidence="2" id="KW-1185">Reference proteome</keyword>
<protein>
    <submittedName>
        <fullName evidence="1">Uncharacterized protein</fullName>
    </submittedName>
</protein>
<sequence length="232" mass="25482">MMNAADVVLDEISVIDGELINTELTSSVFPSSLDCSGSISNLLPSMGIFSPQDLRVPESVVYASSSASPKNLTPEITCNESPTLFGNDGHSNHESSDIDAVRDNLHTLFSRDSNDPVAAKPERFHKLGSNADSVMKSYKHNTRQASRLQVCGCHHASVASVNGSKCYKPLLLTAREEGNQLAAAKRVRNTIAARRSRERKAQRLDELQKTITKLEAERDDWKRAALSRFVAR</sequence>
<evidence type="ECO:0000313" key="2">
    <source>
        <dbReference type="Proteomes" id="UP001143910"/>
    </source>
</evidence>
<organism evidence="1 2">
    <name type="scientific">Zarea fungicola</name>
    <dbReference type="NCBI Taxonomy" id="93591"/>
    <lineage>
        <taxon>Eukaryota</taxon>
        <taxon>Fungi</taxon>
        <taxon>Dikarya</taxon>
        <taxon>Ascomycota</taxon>
        <taxon>Pezizomycotina</taxon>
        <taxon>Sordariomycetes</taxon>
        <taxon>Hypocreomycetidae</taxon>
        <taxon>Hypocreales</taxon>
        <taxon>Cordycipitaceae</taxon>
        <taxon>Zarea</taxon>
    </lineage>
</organism>
<dbReference type="EMBL" id="JANJQO010000190">
    <property type="protein sequence ID" value="KAJ2980562.1"/>
    <property type="molecule type" value="Genomic_DNA"/>
</dbReference>
<reference evidence="1" key="1">
    <citation type="submission" date="2022-08" db="EMBL/GenBank/DDBJ databases">
        <title>Genome Sequence of Lecanicillium fungicola.</title>
        <authorList>
            <person name="Buettner E."/>
        </authorList>
    </citation>
    <scope>NUCLEOTIDE SEQUENCE</scope>
    <source>
        <strain evidence="1">Babe33</strain>
    </source>
</reference>
<gene>
    <name evidence="1" type="ORF">NQ176_g2571</name>
</gene>
<comment type="caution">
    <text evidence="1">The sequence shown here is derived from an EMBL/GenBank/DDBJ whole genome shotgun (WGS) entry which is preliminary data.</text>
</comment>